<reference evidence="1" key="1">
    <citation type="journal article" date="2015" name="Nature">
        <title>Complex archaea that bridge the gap between prokaryotes and eukaryotes.</title>
        <authorList>
            <person name="Spang A."/>
            <person name="Saw J.H."/>
            <person name="Jorgensen S.L."/>
            <person name="Zaremba-Niedzwiedzka K."/>
            <person name="Martijn J."/>
            <person name="Lind A.E."/>
            <person name="van Eijk R."/>
            <person name="Schleper C."/>
            <person name="Guy L."/>
            <person name="Ettema T.J."/>
        </authorList>
    </citation>
    <scope>NUCLEOTIDE SEQUENCE</scope>
</reference>
<protein>
    <submittedName>
        <fullName evidence="1">Uncharacterized protein</fullName>
    </submittedName>
</protein>
<evidence type="ECO:0000313" key="1">
    <source>
        <dbReference type="EMBL" id="KKN40610.1"/>
    </source>
</evidence>
<accession>A0A0F9Q9G3</accession>
<name>A0A0F9Q9G3_9ZZZZ</name>
<organism evidence="1">
    <name type="scientific">marine sediment metagenome</name>
    <dbReference type="NCBI Taxonomy" id="412755"/>
    <lineage>
        <taxon>unclassified sequences</taxon>
        <taxon>metagenomes</taxon>
        <taxon>ecological metagenomes</taxon>
    </lineage>
</organism>
<dbReference type="Gene3D" id="3.30.2000.20">
    <property type="match status" value="1"/>
</dbReference>
<gene>
    <name evidence="1" type="ORF">LCGC14_0731720</name>
</gene>
<dbReference type="AlphaFoldDB" id="A0A0F9Q9G3"/>
<sequence>MANTFTEARDDLSAFVLAAWNIATSSAPLEYDNLDSQRPKTPALWGRLHIRKFQGTRASLGSGHRFRRPGRVFVQIFAPVGTGMESLDQVSNALVEAFEDAGAIGNIWFRDAGAREVGMDSEYSQVNVEVDFTFDRVT</sequence>
<dbReference type="EMBL" id="LAZR01001695">
    <property type="protein sequence ID" value="KKN40610.1"/>
    <property type="molecule type" value="Genomic_DNA"/>
</dbReference>
<comment type="caution">
    <text evidence="1">The sequence shown here is derived from an EMBL/GenBank/DDBJ whole genome shotgun (WGS) entry which is preliminary data.</text>
</comment>
<proteinExistence type="predicted"/>